<comment type="caution">
    <text evidence="1">The sequence shown here is derived from an EMBL/GenBank/DDBJ whole genome shotgun (WGS) entry which is preliminary data.</text>
</comment>
<organism evidence="1 2">
    <name type="scientific">Acacia crassicarpa</name>
    <name type="common">northern wattle</name>
    <dbReference type="NCBI Taxonomy" id="499986"/>
    <lineage>
        <taxon>Eukaryota</taxon>
        <taxon>Viridiplantae</taxon>
        <taxon>Streptophyta</taxon>
        <taxon>Embryophyta</taxon>
        <taxon>Tracheophyta</taxon>
        <taxon>Spermatophyta</taxon>
        <taxon>Magnoliopsida</taxon>
        <taxon>eudicotyledons</taxon>
        <taxon>Gunneridae</taxon>
        <taxon>Pentapetalae</taxon>
        <taxon>rosids</taxon>
        <taxon>fabids</taxon>
        <taxon>Fabales</taxon>
        <taxon>Fabaceae</taxon>
        <taxon>Caesalpinioideae</taxon>
        <taxon>mimosoid clade</taxon>
        <taxon>Acacieae</taxon>
        <taxon>Acacia</taxon>
    </lineage>
</organism>
<reference evidence="1" key="1">
    <citation type="submission" date="2023-10" db="EMBL/GenBank/DDBJ databases">
        <title>Chromosome-level genome of the transformable northern wattle, Acacia crassicarpa.</title>
        <authorList>
            <person name="Massaro I."/>
            <person name="Sinha N.R."/>
            <person name="Poethig S."/>
            <person name="Leichty A.R."/>
        </authorList>
    </citation>
    <scope>NUCLEOTIDE SEQUENCE</scope>
    <source>
        <strain evidence="1">Acra3RX</strain>
        <tissue evidence="1">Leaf</tissue>
    </source>
</reference>
<dbReference type="EMBL" id="JAWXYG010000001">
    <property type="protein sequence ID" value="KAK4284346.1"/>
    <property type="molecule type" value="Genomic_DNA"/>
</dbReference>
<keyword evidence="2" id="KW-1185">Reference proteome</keyword>
<protein>
    <submittedName>
        <fullName evidence="1">Uncharacterized protein</fullName>
    </submittedName>
</protein>
<gene>
    <name evidence="1" type="ORF">QN277_001192</name>
</gene>
<dbReference type="AlphaFoldDB" id="A0AAE1TGT3"/>
<sequence>MSALQILSISSSSYSQKRVHDYAAINVPKLQRVRILLPKNLTSWTKLVYEFNGSLQTIVPSQTFQLDSCNPNKCRAIIQLHSILKAVVDRVEMHKNIGEQHKNWNSLLWNCINIMTVRLNTSIHNTAFKLTSTLLLIAAKGMIRNKNKIQTSQQKAVTLFNQLQTDIQATLTRTNPSDEDVNSTVERVLALDKAYPLPLSSGTKFEKIPSKFEPRTNDDFQMKVLKSQKTTNNGWSPELEKEMREILEVVKRKDIEEYEKRGNLALKITKTLTILGPVLTGIAALGSAFEKNGSSWAGIVAVMAGSLADFIKALEGIVFEMYKNCGRFIQDTIEATLEEKNYEKRENGELFEKKEARKLGRSVSQLRQLASKFAGYDLGGADFD</sequence>
<accession>A0AAE1TGT3</accession>
<proteinExistence type="predicted"/>
<name>A0AAE1TGT3_9FABA</name>
<dbReference type="Proteomes" id="UP001293593">
    <property type="component" value="Unassembled WGS sequence"/>
</dbReference>
<dbReference type="PANTHER" id="PTHR33358">
    <property type="entry name" value="F-BOX PROTEIN WITH A DOMAIN PROTEIN"/>
    <property type="match status" value="1"/>
</dbReference>
<evidence type="ECO:0000313" key="2">
    <source>
        <dbReference type="Proteomes" id="UP001293593"/>
    </source>
</evidence>
<evidence type="ECO:0000313" key="1">
    <source>
        <dbReference type="EMBL" id="KAK4284346.1"/>
    </source>
</evidence>
<dbReference type="Pfam" id="PF14476">
    <property type="entry name" value="Chloroplast_duf"/>
    <property type="match status" value="1"/>
</dbReference>
<dbReference type="PANTHER" id="PTHR33358:SF12">
    <property type="entry name" value="F-BOX PROTEIN WITH A DOMAIN PROTEIN"/>
    <property type="match status" value="1"/>
</dbReference>
<dbReference type="InterPro" id="IPR027949">
    <property type="entry name" value="Chloroplast_duf"/>
</dbReference>